<gene>
    <name evidence="1" type="ORF">IAE60_16280</name>
</gene>
<dbReference type="Gene3D" id="3.40.50.12780">
    <property type="entry name" value="N-terminal domain of ligase-like"/>
    <property type="match status" value="1"/>
</dbReference>
<protein>
    <submittedName>
        <fullName evidence="1">Phenylacetate--CoA ligase family protein</fullName>
    </submittedName>
</protein>
<dbReference type="InterPro" id="IPR053158">
    <property type="entry name" value="CapK_Type1_Caps_Biosynth"/>
</dbReference>
<dbReference type="EMBL" id="CP060731">
    <property type="protein sequence ID" value="QNN79749.1"/>
    <property type="molecule type" value="Genomic_DNA"/>
</dbReference>
<evidence type="ECO:0000313" key="1">
    <source>
        <dbReference type="EMBL" id="QNN79749.1"/>
    </source>
</evidence>
<dbReference type="SUPFAM" id="SSF56801">
    <property type="entry name" value="Acetyl-CoA synthetase-like"/>
    <property type="match status" value="1"/>
</dbReference>
<organism evidence="1 2">
    <name type="scientific">Pseudoxanthomonas mexicana</name>
    <dbReference type="NCBI Taxonomy" id="128785"/>
    <lineage>
        <taxon>Bacteria</taxon>
        <taxon>Pseudomonadati</taxon>
        <taxon>Pseudomonadota</taxon>
        <taxon>Gammaproteobacteria</taxon>
        <taxon>Lysobacterales</taxon>
        <taxon>Lysobacteraceae</taxon>
        <taxon>Pseudoxanthomonas</taxon>
    </lineage>
</organism>
<dbReference type="AlphaFoldDB" id="A0A7G9TI24"/>
<evidence type="ECO:0000313" key="2">
    <source>
        <dbReference type="Proteomes" id="UP000515838"/>
    </source>
</evidence>
<dbReference type="InterPro" id="IPR042099">
    <property type="entry name" value="ANL_N_sf"/>
</dbReference>
<dbReference type="Proteomes" id="UP000515838">
    <property type="component" value="Chromosome"/>
</dbReference>
<reference evidence="1 2" key="1">
    <citation type="submission" date="2020-08" db="EMBL/GenBank/DDBJ databases">
        <title>Streptomycin Non-resistant strain, P. mexicana.</title>
        <authorList>
            <person name="Ganesh-Kumar S."/>
            <person name="Zhe T."/>
            <person name="Yu Z."/>
            <person name="Min Y."/>
        </authorList>
    </citation>
    <scope>NUCLEOTIDE SEQUENCE [LARGE SCALE GENOMIC DNA]</scope>
    <source>
        <strain evidence="1 2">GTZY2</strain>
    </source>
</reference>
<dbReference type="PANTHER" id="PTHR36932:SF1">
    <property type="entry name" value="CAPSULAR POLYSACCHARIDE BIOSYNTHESIS PROTEIN"/>
    <property type="match status" value="1"/>
</dbReference>
<proteinExistence type="predicted"/>
<accession>A0A7G9TI24</accession>
<keyword evidence="1" id="KW-0436">Ligase</keyword>
<name>A0A7G9TI24_PSEMX</name>
<sequence>MASLYEPLFRHVLFPAYESGLRRRKTLAYLREYERQQWLDPEQIDALQWRKLQALLRHCWDHVPYYRQTWSALGVASPEDIRDRAHFACLPVLDKPTIRANFDRLIADTHRAGLFYKTTGGSTGEPLKFGYTRESYERRVAVMWRGYGWAGARLGQRTLYLWGTPLGAQKRKERLFHGAFNRRMLNAFDMDRARIAEYADAIDRFRPETIVSYVAPIVEMADWLTASGRRVHAPARILGAAEALHASQKQRIEQAFGAPAFNTYGCREFMLIAAECEHRDGLHVNADHLVVELGHGEGAGADGPCELVVSDLHNYGMPLLRYVNGDLATPGHGRCACGRGLPRLASVDGRKLDALRTPDGRFVPGEYVVYAFLYATGIRRYQVVQKRLDAFEILVVPDEGFDPGVIERVRGELVKVVGDSVALEFRLTDEIPLTPSGKQRVTVSELGG</sequence>
<dbReference type="GO" id="GO:0016874">
    <property type="term" value="F:ligase activity"/>
    <property type="evidence" value="ECO:0007669"/>
    <property type="project" value="UniProtKB-KW"/>
</dbReference>
<dbReference type="PANTHER" id="PTHR36932">
    <property type="entry name" value="CAPSULAR POLYSACCHARIDE BIOSYNTHESIS PROTEIN"/>
    <property type="match status" value="1"/>
</dbReference>